<dbReference type="RefSeq" id="WP_190221836.1">
    <property type="nucleotide sequence ID" value="NZ_BNBS01000005.1"/>
</dbReference>
<feature type="transmembrane region" description="Helical" evidence="1">
    <location>
        <begin position="12"/>
        <end position="37"/>
    </location>
</feature>
<keyword evidence="1" id="KW-1133">Transmembrane helix</keyword>
<protein>
    <submittedName>
        <fullName evidence="2">Uncharacterized protein</fullName>
    </submittedName>
</protein>
<keyword evidence="1" id="KW-0472">Membrane</keyword>
<evidence type="ECO:0000256" key="1">
    <source>
        <dbReference type="SAM" id="Phobius"/>
    </source>
</evidence>
<feature type="transmembrane region" description="Helical" evidence="1">
    <location>
        <begin position="76"/>
        <end position="95"/>
    </location>
</feature>
<organism evidence="2 3">
    <name type="scientific">Streptomyces hydrogenans</name>
    <dbReference type="NCBI Taxonomy" id="1873719"/>
    <lineage>
        <taxon>Bacteria</taxon>
        <taxon>Bacillati</taxon>
        <taxon>Actinomycetota</taxon>
        <taxon>Actinomycetes</taxon>
        <taxon>Kitasatosporales</taxon>
        <taxon>Streptomycetaceae</taxon>
        <taxon>Streptomyces</taxon>
    </lineage>
</organism>
<proteinExistence type="predicted"/>
<keyword evidence="3" id="KW-1185">Reference proteome</keyword>
<gene>
    <name evidence="2" type="ORF">Shyd_88250</name>
</gene>
<dbReference type="EMBL" id="BNDW01000117">
    <property type="protein sequence ID" value="GHI27454.1"/>
    <property type="molecule type" value="Genomic_DNA"/>
</dbReference>
<reference evidence="2" key="1">
    <citation type="submission" date="2024-05" db="EMBL/GenBank/DDBJ databases">
        <title>Whole genome shotgun sequence of Streptomyces hydrogenans NBRC 13475.</title>
        <authorList>
            <person name="Komaki H."/>
            <person name="Tamura T."/>
        </authorList>
    </citation>
    <scope>NUCLEOTIDE SEQUENCE</scope>
    <source>
        <strain evidence="2">NBRC 13475</strain>
    </source>
</reference>
<dbReference type="Proteomes" id="UP001052739">
    <property type="component" value="Unassembled WGS sequence"/>
</dbReference>
<keyword evidence="1" id="KW-0812">Transmembrane</keyword>
<sequence>MDASSPAPDPLLLPPVITGLVLLLVLVVLRGVGLVLFSRHRCKGRNISADSDTPGEAIASRLAHIGEDLFRWTGRAAALVFVATALWALTVHVVGRRG</sequence>
<evidence type="ECO:0000313" key="3">
    <source>
        <dbReference type="Proteomes" id="UP001052739"/>
    </source>
</evidence>
<accession>A0ABQ3PR33</accession>
<evidence type="ECO:0000313" key="2">
    <source>
        <dbReference type="EMBL" id="GHI27454.1"/>
    </source>
</evidence>
<comment type="caution">
    <text evidence="2">The sequence shown here is derived from an EMBL/GenBank/DDBJ whole genome shotgun (WGS) entry which is preliminary data.</text>
</comment>
<name>A0ABQ3PR33_9ACTN</name>